<evidence type="ECO:0000313" key="1">
    <source>
        <dbReference type="Proteomes" id="UP000095280"/>
    </source>
</evidence>
<dbReference type="AlphaFoldDB" id="A0A1I8JPU6"/>
<protein>
    <submittedName>
        <fullName evidence="2">PH domain-containing protein</fullName>
    </submittedName>
</protein>
<dbReference type="Proteomes" id="UP000095280">
    <property type="component" value="Unplaced"/>
</dbReference>
<evidence type="ECO:0000313" key="2">
    <source>
        <dbReference type="WBParaSite" id="snap_masked-unitig_32279-processed-gene-0.1-mRNA-1"/>
    </source>
</evidence>
<proteinExistence type="predicted"/>
<organism evidence="1 2">
    <name type="scientific">Macrostomum lignano</name>
    <dbReference type="NCBI Taxonomy" id="282301"/>
    <lineage>
        <taxon>Eukaryota</taxon>
        <taxon>Metazoa</taxon>
        <taxon>Spiralia</taxon>
        <taxon>Lophotrochozoa</taxon>
        <taxon>Platyhelminthes</taxon>
        <taxon>Rhabditophora</taxon>
        <taxon>Macrostomorpha</taxon>
        <taxon>Macrostomida</taxon>
        <taxon>Macrostomidae</taxon>
        <taxon>Macrostomum</taxon>
    </lineage>
</organism>
<keyword evidence="1" id="KW-1185">Reference proteome</keyword>
<reference evidence="2" key="1">
    <citation type="submission" date="2016-11" db="UniProtKB">
        <authorList>
            <consortium name="WormBaseParasite"/>
        </authorList>
    </citation>
    <scope>IDENTIFICATION</scope>
</reference>
<accession>A0A1I8JPU6</accession>
<dbReference type="WBParaSite" id="snap_masked-unitig_32279-processed-gene-0.1-mRNA-1">
    <property type="protein sequence ID" value="snap_masked-unitig_32279-processed-gene-0.1-mRNA-1"/>
    <property type="gene ID" value="snap_masked-unitig_32279-processed-gene-0.1"/>
</dbReference>
<sequence>EPIFVLRDDQQVLLGRAIAEQNRFQIIILPGGRCVRASDEQHLGLRQGGGLANGGSAAWCAASSSPATPASGAAFVCAIVGDGGQPGLRRRFDRGSASAGRVWRHSAAAPVNRQISALLLPPAPSKKSQPPPVSLRLSRGNSWVFFAALPPIREATDLVELTGPEFADIGFTTADLLLAAAARSVDGARRRAPRYARGQRQDVRRVHRASGRDQQLCGNCQYERSGLVQGTLGNRTSPRVLTSFFKLRLVCRHDGVDYDVLAASAGSGQLLPAPQSSPLHQGRGELAGNAASLTASSSACSPRQNSPTGGFRAVCRFRLADAERLLTWRRRLHRAEPAELAPPVARENFRRRSDVSEAVQLLLDAAEDAPAEPPDKKKSAEPAVRQLMASLLLCRCWPRPLTVLAAAGCDRQAADRSDAPDEGARSYGGCETTSLPRCDRAHLLS</sequence>
<name>A0A1I8JPU6_9PLAT</name>